<dbReference type="EMBL" id="AJ864621">
    <property type="protein sequence ID" value="CAI29551.1"/>
    <property type="molecule type" value="Genomic_DNA"/>
</dbReference>
<reference evidence="2" key="1">
    <citation type="journal article" date="2005" name="Microbiology (Mosc.)">
        <title>Molecular analysis of the anaerobic rumen fungus Orpinomyces - insights into an AT-rich genome.</title>
        <authorList>
            <person name="Nicholson M.J."/>
            <person name="Theodorou M.K."/>
            <person name="Brookman J.L."/>
        </authorList>
    </citation>
    <scope>NUCLEOTIDE SEQUENCE</scope>
    <source>
        <strain evidence="2">OUS1</strain>
    </source>
</reference>
<feature type="non-terminal residue" evidence="2">
    <location>
        <position position="1"/>
    </location>
</feature>
<reference evidence="2" key="2">
    <citation type="journal article" name="Microbiology (Mosc.)">
        <title>Molecular analysis of the anaerobic rumen fungus Orpinomyces - insights into an AT-rich genome.</title>
        <authorList>
            <person name="Nicholson M.J."/>
            <person name="Theodorou M.K."/>
            <person name="Brookman J.L."/>
        </authorList>
    </citation>
    <scope>NUCLEOTIDE SEQUENCE</scope>
    <source>
        <strain evidence="2">OUS1</strain>
    </source>
</reference>
<accession>Q5QQN8</accession>
<evidence type="ECO:0000256" key="1">
    <source>
        <dbReference type="SAM" id="MobiDB-lite"/>
    </source>
</evidence>
<feature type="compositionally biased region" description="Acidic residues" evidence="1">
    <location>
        <begin position="168"/>
        <end position="178"/>
    </location>
</feature>
<dbReference type="AlphaFoldDB" id="Q5QQN8"/>
<organism evidence="2">
    <name type="scientific">Orpinomyces sp. OUS1</name>
    <dbReference type="NCBI Taxonomy" id="301046"/>
    <lineage>
        <taxon>Eukaryota</taxon>
        <taxon>Fungi</taxon>
        <taxon>Fungi incertae sedis</taxon>
        <taxon>Chytridiomycota</taxon>
        <taxon>Chytridiomycota incertae sedis</taxon>
        <taxon>Neocallimastigomycetes</taxon>
        <taxon>Neocallimastigales</taxon>
        <taxon>Neocallimastigaceae</taxon>
        <taxon>Orpinomyces</taxon>
    </lineage>
</organism>
<proteinExistence type="predicted"/>
<protein>
    <submittedName>
        <fullName evidence="2">Uncharacterized protein</fullName>
    </submittedName>
</protein>
<feature type="non-terminal residue" evidence="2">
    <location>
        <position position="178"/>
    </location>
</feature>
<sequence length="178" mass="20096">EFASSIINKTNASSSEPSLPNTVNNFAAIQSKFNQSLMEDDEQYITSPQSNHVWKYKTKQQSLSSQEMNDVNEDVMDNHLSSQSMNDFSSNVSTTIIKESDNEDGLNESIGTVKNLITDIESNIKMENEIQNSEIPTESIIPMETEINGVKKDSEKEEKESIQFLSNEDSEEEQPLEF</sequence>
<feature type="compositionally biased region" description="Basic and acidic residues" evidence="1">
    <location>
        <begin position="149"/>
        <end position="161"/>
    </location>
</feature>
<feature type="region of interest" description="Disordered" evidence="1">
    <location>
        <begin position="148"/>
        <end position="178"/>
    </location>
</feature>
<feature type="region of interest" description="Disordered" evidence="1">
    <location>
        <begin position="1"/>
        <end position="21"/>
    </location>
</feature>
<evidence type="ECO:0000313" key="2">
    <source>
        <dbReference type="EMBL" id="CAI29551.1"/>
    </source>
</evidence>
<name>Q5QQN8_9FUNG</name>